<keyword evidence="2" id="KW-1185">Reference proteome</keyword>
<proteinExistence type="predicted"/>
<organism evidence="1 2">
    <name type="scientific">Dreissena polymorpha</name>
    <name type="common">Zebra mussel</name>
    <name type="synonym">Mytilus polymorpha</name>
    <dbReference type="NCBI Taxonomy" id="45954"/>
    <lineage>
        <taxon>Eukaryota</taxon>
        <taxon>Metazoa</taxon>
        <taxon>Spiralia</taxon>
        <taxon>Lophotrochozoa</taxon>
        <taxon>Mollusca</taxon>
        <taxon>Bivalvia</taxon>
        <taxon>Autobranchia</taxon>
        <taxon>Heteroconchia</taxon>
        <taxon>Euheterodonta</taxon>
        <taxon>Imparidentia</taxon>
        <taxon>Neoheterodontei</taxon>
        <taxon>Myida</taxon>
        <taxon>Dreissenoidea</taxon>
        <taxon>Dreissenidae</taxon>
        <taxon>Dreissena</taxon>
    </lineage>
</organism>
<name>A0A9D4FL25_DREPO</name>
<gene>
    <name evidence="1" type="ORF">DPMN_151364</name>
</gene>
<dbReference type="AlphaFoldDB" id="A0A9D4FL25"/>
<evidence type="ECO:0000313" key="1">
    <source>
        <dbReference type="EMBL" id="KAH3797777.1"/>
    </source>
</evidence>
<protein>
    <submittedName>
        <fullName evidence="1">Uncharacterized protein</fullName>
    </submittedName>
</protein>
<comment type="caution">
    <text evidence="1">The sequence shown here is derived from an EMBL/GenBank/DDBJ whole genome shotgun (WGS) entry which is preliminary data.</text>
</comment>
<dbReference type="EMBL" id="JAIWYP010000007">
    <property type="protein sequence ID" value="KAH3797777.1"/>
    <property type="molecule type" value="Genomic_DNA"/>
</dbReference>
<sequence length="145" mass="17224">MLSRVFAWKTDRLMVAIFELDRYINRTIVIASVYKALHVASRVLTMFYYSKNKEDFSAFNGHVFSKDWHHYLTQLRFHENNVLARFVMIGQNMRHPDFKFGQYIIGANILTQFHKDWGIKVNVDDVPQTKRDRKGLHAQIVSFQK</sequence>
<evidence type="ECO:0000313" key="2">
    <source>
        <dbReference type="Proteomes" id="UP000828390"/>
    </source>
</evidence>
<reference evidence="1" key="1">
    <citation type="journal article" date="2019" name="bioRxiv">
        <title>The Genome of the Zebra Mussel, Dreissena polymorpha: A Resource for Invasive Species Research.</title>
        <authorList>
            <person name="McCartney M.A."/>
            <person name="Auch B."/>
            <person name="Kono T."/>
            <person name="Mallez S."/>
            <person name="Zhang Y."/>
            <person name="Obille A."/>
            <person name="Becker A."/>
            <person name="Abrahante J.E."/>
            <person name="Garbe J."/>
            <person name="Badalamenti J.P."/>
            <person name="Herman A."/>
            <person name="Mangelson H."/>
            <person name="Liachko I."/>
            <person name="Sullivan S."/>
            <person name="Sone E.D."/>
            <person name="Koren S."/>
            <person name="Silverstein K.A.T."/>
            <person name="Beckman K.B."/>
            <person name="Gohl D.M."/>
        </authorList>
    </citation>
    <scope>NUCLEOTIDE SEQUENCE</scope>
    <source>
        <strain evidence="1">Duluth1</strain>
        <tissue evidence="1">Whole animal</tissue>
    </source>
</reference>
<accession>A0A9D4FL25</accession>
<reference evidence="1" key="2">
    <citation type="submission" date="2020-11" db="EMBL/GenBank/DDBJ databases">
        <authorList>
            <person name="McCartney M.A."/>
            <person name="Auch B."/>
            <person name="Kono T."/>
            <person name="Mallez S."/>
            <person name="Becker A."/>
            <person name="Gohl D.M."/>
            <person name="Silverstein K.A.T."/>
            <person name="Koren S."/>
            <person name="Bechman K.B."/>
            <person name="Herman A."/>
            <person name="Abrahante J.E."/>
            <person name="Garbe J."/>
        </authorList>
    </citation>
    <scope>NUCLEOTIDE SEQUENCE</scope>
    <source>
        <strain evidence="1">Duluth1</strain>
        <tissue evidence="1">Whole animal</tissue>
    </source>
</reference>
<dbReference type="Proteomes" id="UP000828390">
    <property type="component" value="Unassembled WGS sequence"/>
</dbReference>